<evidence type="ECO:0000256" key="4">
    <source>
        <dbReference type="ARBA" id="ARBA00022741"/>
    </source>
</evidence>
<dbReference type="EMBL" id="CP000473">
    <property type="protein sequence ID" value="ABJ87337.1"/>
    <property type="molecule type" value="Genomic_DNA"/>
</dbReference>
<organism evidence="9">
    <name type="scientific">Solibacter usitatus (strain Ellin6076)</name>
    <dbReference type="NCBI Taxonomy" id="234267"/>
    <lineage>
        <taxon>Bacteria</taxon>
        <taxon>Pseudomonadati</taxon>
        <taxon>Acidobacteriota</taxon>
        <taxon>Terriglobia</taxon>
        <taxon>Bryobacterales</taxon>
        <taxon>Solibacteraceae</taxon>
        <taxon>Candidatus Solibacter</taxon>
    </lineage>
</organism>
<name>Q01SN3_SOLUE</name>
<feature type="binding site" evidence="7">
    <location>
        <position position="38"/>
    </location>
    <ligand>
        <name>ATP</name>
        <dbReference type="ChEBI" id="CHEBI:30616"/>
    </ligand>
</feature>
<gene>
    <name evidence="9" type="ordered locus">Acid_6412</name>
</gene>
<dbReference type="InterPro" id="IPR011659">
    <property type="entry name" value="WD40"/>
</dbReference>
<dbReference type="PROSITE" id="PS50011">
    <property type="entry name" value="PROTEIN_KINASE_DOM"/>
    <property type="match status" value="1"/>
</dbReference>
<dbReference type="InterPro" id="IPR008271">
    <property type="entry name" value="Ser/Thr_kinase_AS"/>
</dbReference>
<evidence type="ECO:0000259" key="8">
    <source>
        <dbReference type="PROSITE" id="PS50011"/>
    </source>
</evidence>
<keyword evidence="4 7" id="KW-0547">Nucleotide-binding</keyword>
<dbReference type="InterPro" id="IPR000719">
    <property type="entry name" value="Prot_kinase_dom"/>
</dbReference>
<dbReference type="InParanoid" id="Q01SN3"/>
<dbReference type="Gene3D" id="2.120.10.30">
    <property type="entry name" value="TolB, C-terminal domain"/>
    <property type="match status" value="4"/>
</dbReference>
<dbReference type="PROSITE" id="PS00108">
    <property type="entry name" value="PROTEIN_KINASE_ST"/>
    <property type="match status" value="1"/>
</dbReference>
<evidence type="ECO:0000256" key="5">
    <source>
        <dbReference type="ARBA" id="ARBA00022777"/>
    </source>
</evidence>
<evidence type="ECO:0000313" key="9">
    <source>
        <dbReference type="EMBL" id="ABJ87337.1"/>
    </source>
</evidence>
<dbReference type="SMART" id="SM00220">
    <property type="entry name" value="S_TKc"/>
    <property type="match status" value="1"/>
</dbReference>
<dbReference type="Pfam" id="PF07676">
    <property type="entry name" value="PD40"/>
    <property type="match status" value="6"/>
</dbReference>
<evidence type="ECO:0000256" key="7">
    <source>
        <dbReference type="PROSITE-ProRule" id="PRU10141"/>
    </source>
</evidence>
<keyword evidence="5 9" id="KW-0418">Kinase</keyword>
<keyword evidence="3" id="KW-0808">Transferase</keyword>
<sequence length="905" mass="97737">MVGRTVGNYRIIGELGAGGMGIVYKAQDIRLERFLALKFLKPERVNDDFRRRFLQEARASSALAHPSIIHIYDIGVFDGMDYIAMEFVEGRSLRDVLRDARLSVEDTVKFGIQIADAMSMAHAAGIVHRDLKPGNLMITPARLVKILDFGLAKVANPNTTSVMSVSAESTNSVTTLTAEQTQFGSALGSPAYMSPEQATGKLVDGRSDIFAFGAMLYEMLAGQRAFTGDATIEVISAVLRHDPPVPSASNSNAGPELDAVVMKCLKKSPHDRYQSMEEVKLALQALRSSGTTTGISMMVPAPAKSRPWGWVAAGLLALVASGYLAMHSHPAAEVAREPAEPERLTLDLGLNIDPAISADGKFVAYASDRSGEGNLDIWVKQIGGGEPIRLTRNPADEREPAFSPDGTSVAYRSVRDGGGIYVVSMLGGEEQRLISEGRRPRFSPDGKQIAYWKGLEEPFPVRAGSGTAYIFDRTTSQTRQIAPEFAAAVHPVWSPDGKHILFLGIKEDTKTLDWWFVPAAGGTAVRCHVNVSGSLVDPFEWRGDFIYYETGAGTADAKIGKQQIDPATWQPVGKPVRLTTRADLSPSISLDGHMAYAGIVRNTNLYSLPLNVNRGKVTGAPQGLTRDSGENIARSISADGRRVVYTADRAASPGGKATVEVWGRELPGGREHAITNDGKYKTLPEISADGKLVAWREARASIHEIFVTPFEGGPATRLCGDCGGQPVWSPDGSIVLAGQFSTPGALALVDVASVTQKIYMREPGLVLQARAITSDGKWLAFTAGKTGADYTIYVARFDAARAPVAAQWIKVLTSSEAHPYPRWSPDGTLLYFGSRLDGFNCLWAQRLDPRSKTPVGRPFAVQHFHLPTLTMTAPSFSYPLALGADRAVLSVIERSGGIWLLKIDK</sequence>
<dbReference type="HOGENOM" id="CLU_012906_0_0_0"/>
<evidence type="ECO:0000256" key="2">
    <source>
        <dbReference type="ARBA" id="ARBA00022527"/>
    </source>
</evidence>
<dbReference type="GO" id="GO:0005524">
    <property type="term" value="F:ATP binding"/>
    <property type="evidence" value="ECO:0007669"/>
    <property type="project" value="UniProtKB-UniRule"/>
</dbReference>
<accession>Q01SN3</accession>
<reference evidence="9" key="1">
    <citation type="submission" date="2006-10" db="EMBL/GenBank/DDBJ databases">
        <title>Complete sequence of Solibacter usitatus Ellin6076.</title>
        <authorList>
            <consortium name="US DOE Joint Genome Institute"/>
            <person name="Copeland A."/>
            <person name="Lucas S."/>
            <person name="Lapidus A."/>
            <person name="Barry K."/>
            <person name="Detter J.C."/>
            <person name="Glavina del Rio T."/>
            <person name="Hammon N."/>
            <person name="Israni S."/>
            <person name="Dalin E."/>
            <person name="Tice H."/>
            <person name="Pitluck S."/>
            <person name="Thompson L.S."/>
            <person name="Brettin T."/>
            <person name="Bruce D."/>
            <person name="Han C."/>
            <person name="Tapia R."/>
            <person name="Gilna P."/>
            <person name="Schmutz J."/>
            <person name="Larimer F."/>
            <person name="Land M."/>
            <person name="Hauser L."/>
            <person name="Kyrpides N."/>
            <person name="Mikhailova N."/>
            <person name="Janssen P.H."/>
            <person name="Kuske C.R."/>
            <person name="Richardson P."/>
        </authorList>
    </citation>
    <scope>NUCLEOTIDE SEQUENCE</scope>
    <source>
        <strain evidence="9">Ellin6076</strain>
    </source>
</reference>
<dbReference type="eggNOG" id="COG0515">
    <property type="taxonomic scope" value="Bacteria"/>
</dbReference>
<dbReference type="FunFam" id="1.10.510.10:FF:000021">
    <property type="entry name" value="Serine/threonine protein kinase"/>
    <property type="match status" value="1"/>
</dbReference>
<dbReference type="EC" id="2.7.11.1" evidence="1"/>
<dbReference type="Gene3D" id="1.10.510.10">
    <property type="entry name" value="Transferase(Phosphotransferase) domain 1"/>
    <property type="match status" value="1"/>
</dbReference>
<dbReference type="STRING" id="234267.Acid_6412"/>
<dbReference type="InterPro" id="IPR011009">
    <property type="entry name" value="Kinase-like_dom_sf"/>
</dbReference>
<evidence type="ECO:0000256" key="6">
    <source>
        <dbReference type="ARBA" id="ARBA00022840"/>
    </source>
</evidence>
<dbReference type="SUPFAM" id="SSF82171">
    <property type="entry name" value="DPP6 N-terminal domain-like"/>
    <property type="match status" value="1"/>
</dbReference>
<keyword evidence="6 7" id="KW-0067">ATP-binding</keyword>
<evidence type="ECO:0000256" key="1">
    <source>
        <dbReference type="ARBA" id="ARBA00012513"/>
    </source>
</evidence>
<dbReference type="SUPFAM" id="SSF56112">
    <property type="entry name" value="Protein kinase-like (PK-like)"/>
    <property type="match status" value="1"/>
</dbReference>
<feature type="domain" description="Protein kinase" evidence="8">
    <location>
        <begin position="9"/>
        <end position="286"/>
    </location>
</feature>
<dbReference type="InterPro" id="IPR011042">
    <property type="entry name" value="6-blade_b-propeller_TolB-like"/>
</dbReference>
<dbReference type="GO" id="GO:0004674">
    <property type="term" value="F:protein serine/threonine kinase activity"/>
    <property type="evidence" value="ECO:0007669"/>
    <property type="project" value="UniProtKB-KW"/>
</dbReference>
<keyword evidence="2 9" id="KW-0723">Serine/threonine-protein kinase</keyword>
<dbReference type="PROSITE" id="PS00107">
    <property type="entry name" value="PROTEIN_KINASE_ATP"/>
    <property type="match status" value="1"/>
</dbReference>
<evidence type="ECO:0000256" key="3">
    <source>
        <dbReference type="ARBA" id="ARBA00022679"/>
    </source>
</evidence>
<dbReference type="InterPro" id="IPR017441">
    <property type="entry name" value="Protein_kinase_ATP_BS"/>
</dbReference>
<dbReference type="OrthoDB" id="101360at2"/>
<dbReference type="CDD" id="cd14014">
    <property type="entry name" value="STKc_PknB_like"/>
    <property type="match status" value="1"/>
</dbReference>
<proteinExistence type="predicted"/>
<dbReference type="KEGG" id="sus:Acid_6412"/>
<dbReference type="PANTHER" id="PTHR43289:SF6">
    <property type="entry name" value="SERINE_THREONINE-PROTEIN KINASE NEKL-3"/>
    <property type="match status" value="1"/>
</dbReference>
<dbReference type="Pfam" id="PF00069">
    <property type="entry name" value="Pkinase"/>
    <property type="match status" value="1"/>
</dbReference>
<dbReference type="AlphaFoldDB" id="Q01SN3"/>
<protein>
    <recommendedName>
        <fullName evidence="1">non-specific serine/threonine protein kinase</fullName>
        <ecNumber evidence="1">2.7.11.1</ecNumber>
    </recommendedName>
</protein>
<dbReference type="Gene3D" id="3.30.200.20">
    <property type="entry name" value="Phosphorylase Kinase, domain 1"/>
    <property type="match status" value="1"/>
</dbReference>
<dbReference type="PANTHER" id="PTHR43289">
    <property type="entry name" value="MITOGEN-ACTIVATED PROTEIN KINASE KINASE KINASE 20-RELATED"/>
    <property type="match status" value="1"/>
</dbReference>
<dbReference type="eggNOG" id="COG0823">
    <property type="taxonomic scope" value="Bacteria"/>
</dbReference>